<evidence type="ECO:0000313" key="9">
    <source>
        <dbReference type="Proteomes" id="UP001190640"/>
    </source>
</evidence>
<gene>
    <name evidence="10" type="primary">DMRTA1</name>
</gene>
<evidence type="ECO:0000256" key="2">
    <source>
        <dbReference type="ARBA" id="ARBA00022723"/>
    </source>
</evidence>
<protein>
    <submittedName>
        <fullName evidence="10">Doublesex- and mab-3-related transcription factor A1</fullName>
    </submittedName>
</protein>
<dbReference type="GO" id="GO:0046872">
    <property type="term" value="F:metal ion binding"/>
    <property type="evidence" value="ECO:0007669"/>
    <property type="project" value="UniProtKB-KW"/>
</dbReference>
<dbReference type="SMART" id="SM00301">
    <property type="entry name" value="DM"/>
    <property type="match status" value="1"/>
</dbReference>
<dbReference type="PROSITE" id="PS40000">
    <property type="entry name" value="DM_1"/>
    <property type="match status" value="1"/>
</dbReference>
<dbReference type="SUPFAM" id="SSF82927">
    <property type="entry name" value="Cysteine-rich DNA binding domain, (DM domain)"/>
    <property type="match status" value="1"/>
</dbReference>
<sequence>MNTGASPLLPPSRLATAAPPPRAPPSSVVPLPSAVPVPPAFLRPPSLLLRVPGCYSPAGLERGAAYPRSPKCARCRNHGVVSALKGHKRFCRWRDCACAKCALIAERQRVMAAQVALRRQQAQEESEARAGQGAAPGAEAAFESSRPECPRGRREEKFQKYDFLCSKPGSSISSPSPVSTTEVTGASSGGHREKPSCLQISGKEKSSHPSVPEEGADSSASLSSSDMESGNESECPKDPVISSIRFPPSPTTAVASRRRDPLDILTKVFPRHKQSRLERILQFCKGDVVQAIEQILNVDEHKQGLQDIVIPPLPESNVFQRSSDFGLIGVDVRALGNKSAFSPLHTSPAAFASEVSLYGLNPRLGIRPLRVAYSPPGRALPGFMSPYLRSGLFPALPFPSAVDYPFSGVIKDVSYFPSKDSGARSEIYSRLSEENK</sequence>
<feature type="region of interest" description="Disordered" evidence="7">
    <location>
        <begin position="124"/>
        <end position="154"/>
    </location>
</feature>
<dbReference type="PANTHER" id="PTHR12322:SF71">
    <property type="entry name" value="DOUBLESEX- AND MAB-3-RELATED TRANSCRIPTION FACTOR A1"/>
    <property type="match status" value="1"/>
</dbReference>
<dbReference type="Pfam" id="PF03474">
    <property type="entry name" value="DMA"/>
    <property type="match status" value="1"/>
</dbReference>
<feature type="compositionally biased region" description="Low complexity" evidence="7">
    <location>
        <begin position="1"/>
        <end position="17"/>
    </location>
</feature>
<feature type="region of interest" description="Disordered" evidence="7">
    <location>
        <begin position="1"/>
        <end position="27"/>
    </location>
</feature>
<feature type="compositionally biased region" description="Basic and acidic residues" evidence="7">
    <location>
        <begin position="145"/>
        <end position="154"/>
    </location>
</feature>
<dbReference type="InterPro" id="IPR036407">
    <property type="entry name" value="DM_DNA-bd_sf"/>
</dbReference>
<reference evidence="10" key="1">
    <citation type="submission" date="2025-08" db="UniProtKB">
        <authorList>
            <consortium name="RefSeq"/>
        </authorList>
    </citation>
    <scope>IDENTIFICATION</scope>
    <source>
        <tissue evidence="10">Blood</tissue>
    </source>
</reference>
<accession>A0AA97JTG3</accession>
<comment type="similarity">
    <text evidence="1">Belongs to the DMRT family.</text>
</comment>
<comment type="subcellular location">
    <subcellularLocation>
        <location evidence="6">Nucleus</location>
    </subcellularLocation>
</comment>
<evidence type="ECO:0000256" key="7">
    <source>
        <dbReference type="SAM" id="MobiDB-lite"/>
    </source>
</evidence>
<feature type="compositionally biased region" description="Low complexity" evidence="7">
    <location>
        <begin position="129"/>
        <end position="143"/>
    </location>
</feature>
<feature type="region of interest" description="Disordered" evidence="7">
    <location>
        <begin position="169"/>
        <end position="255"/>
    </location>
</feature>
<feature type="compositionally biased region" description="Low complexity" evidence="7">
    <location>
        <begin position="217"/>
        <end position="230"/>
    </location>
</feature>
<evidence type="ECO:0000259" key="8">
    <source>
        <dbReference type="PROSITE" id="PS50809"/>
    </source>
</evidence>
<dbReference type="InterPro" id="IPR046472">
    <property type="entry name" value="DMRT5_1_DMB_dom"/>
</dbReference>
<dbReference type="GeneID" id="129334865"/>
<keyword evidence="9" id="KW-1185">Reference proteome</keyword>
<dbReference type="FunFam" id="4.10.1040.10:FF:000001">
    <property type="entry name" value="doublesex- and mab-3-related transcription factor 1"/>
    <property type="match status" value="1"/>
</dbReference>
<dbReference type="GO" id="GO:0000978">
    <property type="term" value="F:RNA polymerase II cis-regulatory region sequence-specific DNA binding"/>
    <property type="evidence" value="ECO:0007669"/>
    <property type="project" value="TreeGrafter"/>
</dbReference>
<dbReference type="RefSeq" id="XP_054843201.1">
    <property type="nucleotide sequence ID" value="XM_054987226.1"/>
</dbReference>
<keyword evidence="4 6" id="KW-0238">DNA-binding</keyword>
<dbReference type="Pfam" id="PF20624">
    <property type="entry name" value="DMRT5_DMB"/>
    <property type="match status" value="1"/>
</dbReference>
<dbReference type="SUPFAM" id="SSF46934">
    <property type="entry name" value="UBA-like"/>
    <property type="match status" value="1"/>
</dbReference>
<dbReference type="CDD" id="cd14417">
    <property type="entry name" value="CUE_DMA_DMRTA1"/>
    <property type="match status" value="1"/>
</dbReference>
<feature type="compositionally biased region" description="Low complexity" evidence="7">
    <location>
        <begin position="169"/>
        <end position="179"/>
    </location>
</feature>
<evidence type="ECO:0000256" key="3">
    <source>
        <dbReference type="ARBA" id="ARBA00022833"/>
    </source>
</evidence>
<dbReference type="Proteomes" id="UP001190640">
    <property type="component" value="Chromosome 8"/>
</dbReference>
<dbReference type="AlphaFoldDB" id="A0AA97JTG3"/>
<dbReference type="Pfam" id="PF00751">
    <property type="entry name" value="DM"/>
    <property type="match status" value="1"/>
</dbReference>
<name>A0AA97JTG3_EUBMA</name>
<dbReference type="InterPro" id="IPR009060">
    <property type="entry name" value="UBA-like_sf"/>
</dbReference>
<feature type="domain" description="DM" evidence="8">
    <location>
        <begin position="72"/>
        <end position="119"/>
    </location>
</feature>
<evidence type="ECO:0000313" key="10">
    <source>
        <dbReference type="RefSeq" id="XP_054843201.1"/>
    </source>
</evidence>
<dbReference type="InterPro" id="IPR005173">
    <property type="entry name" value="DMA"/>
</dbReference>
<evidence type="ECO:0000256" key="6">
    <source>
        <dbReference type="PROSITE-ProRule" id="PRU00070"/>
    </source>
</evidence>
<dbReference type="GO" id="GO:0007548">
    <property type="term" value="P:sex differentiation"/>
    <property type="evidence" value="ECO:0007669"/>
    <property type="project" value="TreeGrafter"/>
</dbReference>
<dbReference type="GO" id="GO:0000981">
    <property type="term" value="F:DNA-binding transcription factor activity, RNA polymerase II-specific"/>
    <property type="evidence" value="ECO:0007669"/>
    <property type="project" value="TreeGrafter"/>
</dbReference>
<dbReference type="InterPro" id="IPR026607">
    <property type="entry name" value="DMRT"/>
</dbReference>
<dbReference type="PANTHER" id="PTHR12322">
    <property type="entry name" value="DOUBLESEX AND MAB-3 RELATED TRANSCRIPTION FACTOR DMRT"/>
    <property type="match status" value="1"/>
</dbReference>
<feature type="DNA-binding region" description="DM" evidence="6">
    <location>
        <begin position="72"/>
        <end position="119"/>
    </location>
</feature>
<dbReference type="KEGG" id="emc:129334865"/>
<evidence type="ECO:0000256" key="1">
    <source>
        <dbReference type="ARBA" id="ARBA00006834"/>
    </source>
</evidence>
<dbReference type="GO" id="GO:0005634">
    <property type="term" value="C:nucleus"/>
    <property type="evidence" value="ECO:0007669"/>
    <property type="project" value="UniProtKB-SubCell"/>
</dbReference>
<proteinExistence type="inferred from homology"/>
<keyword evidence="3 6" id="KW-0862">Zinc</keyword>
<evidence type="ECO:0000256" key="4">
    <source>
        <dbReference type="ARBA" id="ARBA00023125"/>
    </source>
</evidence>
<evidence type="ECO:0000256" key="5">
    <source>
        <dbReference type="ARBA" id="ARBA00023242"/>
    </source>
</evidence>
<dbReference type="PROSITE" id="PS50809">
    <property type="entry name" value="DM_2"/>
    <property type="match status" value="1"/>
</dbReference>
<keyword evidence="2 6" id="KW-0479">Metal-binding</keyword>
<dbReference type="Gene3D" id="4.10.1040.10">
    <property type="entry name" value="DM DNA-binding domain"/>
    <property type="match status" value="1"/>
</dbReference>
<dbReference type="InterPro" id="IPR001275">
    <property type="entry name" value="DM_DNA-bd"/>
</dbReference>
<dbReference type="CTD" id="63951"/>
<organism evidence="9 10">
    <name type="scientific">Eublepharis macularius</name>
    <name type="common">Leopard gecko</name>
    <name type="synonym">Cyrtodactylus macularius</name>
    <dbReference type="NCBI Taxonomy" id="481883"/>
    <lineage>
        <taxon>Eukaryota</taxon>
        <taxon>Metazoa</taxon>
        <taxon>Chordata</taxon>
        <taxon>Craniata</taxon>
        <taxon>Vertebrata</taxon>
        <taxon>Euteleostomi</taxon>
        <taxon>Lepidosauria</taxon>
        <taxon>Squamata</taxon>
        <taxon>Bifurcata</taxon>
        <taxon>Gekkota</taxon>
        <taxon>Eublepharidae</taxon>
        <taxon>Eublepharinae</taxon>
        <taxon>Eublepharis</taxon>
    </lineage>
</organism>
<keyword evidence="5 6" id="KW-0539">Nucleus</keyword>